<dbReference type="AlphaFoldDB" id="A0A445HYP2"/>
<dbReference type="EMBL" id="QZWG01000011">
    <property type="protein sequence ID" value="RZB78792.1"/>
    <property type="molecule type" value="Genomic_DNA"/>
</dbReference>
<keyword evidence="5" id="KW-1185">Reference proteome</keyword>
<evidence type="ECO:0000256" key="3">
    <source>
        <dbReference type="ARBA" id="ARBA00023239"/>
    </source>
</evidence>
<dbReference type="InterPro" id="IPR000741">
    <property type="entry name" value="FBA_I"/>
</dbReference>
<dbReference type="GO" id="GO:0006096">
    <property type="term" value="P:glycolytic process"/>
    <property type="evidence" value="ECO:0007669"/>
    <property type="project" value="UniProtKB-KW"/>
</dbReference>
<accession>A0A445HYP2</accession>
<keyword evidence="3" id="KW-0456">Lyase</keyword>
<dbReference type="GO" id="GO:0004332">
    <property type="term" value="F:fructose-bisphosphate aldolase activity"/>
    <property type="evidence" value="ECO:0007669"/>
    <property type="project" value="UniProtKB-EC"/>
</dbReference>
<feature type="non-terminal residue" evidence="4">
    <location>
        <position position="1"/>
    </location>
</feature>
<organism evidence="4 5">
    <name type="scientific">Glycine soja</name>
    <name type="common">Wild soybean</name>
    <dbReference type="NCBI Taxonomy" id="3848"/>
    <lineage>
        <taxon>Eukaryota</taxon>
        <taxon>Viridiplantae</taxon>
        <taxon>Streptophyta</taxon>
        <taxon>Embryophyta</taxon>
        <taxon>Tracheophyta</taxon>
        <taxon>Spermatophyta</taxon>
        <taxon>Magnoliopsida</taxon>
        <taxon>eudicotyledons</taxon>
        <taxon>Gunneridae</taxon>
        <taxon>Pentapetalae</taxon>
        <taxon>rosids</taxon>
        <taxon>fabids</taxon>
        <taxon>Fabales</taxon>
        <taxon>Fabaceae</taxon>
        <taxon>Papilionoideae</taxon>
        <taxon>50 kb inversion clade</taxon>
        <taxon>NPAAA clade</taxon>
        <taxon>indigoferoid/millettioid clade</taxon>
        <taxon>Phaseoleae</taxon>
        <taxon>Glycine</taxon>
        <taxon>Glycine subgen. Soja</taxon>
    </lineage>
</organism>
<keyword evidence="2" id="KW-0324">Glycolysis</keyword>
<dbReference type="Pfam" id="PF00274">
    <property type="entry name" value="Glycolytic"/>
    <property type="match status" value="1"/>
</dbReference>
<gene>
    <name evidence="4" type="ORF">D0Y65_029256</name>
</gene>
<name>A0A445HYP2_GLYSO</name>
<sequence length="61" mass="6692">PVLVTSKVTTRRQSYLNPNDPGTEAAWGIARNAAFSQFKDNRLVPMVEPEILFDGGIMGLT</sequence>
<proteinExistence type="predicted"/>
<reference evidence="4 5" key="1">
    <citation type="submission" date="2018-09" db="EMBL/GenBank/DDBJ databases">
        <title>A high-quality reference genome of wild soybean provides a powerful tool to mine soybean genomes.</title>
        <authorList>
            <person name="Xie M."/>
            <person name="Chung C.Y.L."/>
            <person name="Li M.-W."/>
            <person name="Wong F.-L."/>
            <person name="Chan T.-F."/>
            <person name="Lam H.-M."/>
        </authorList>
    </citation>
    <scope>NUCLEOTIDE SEQUENCE [LARGE SCALE GENOMIC DNA]</scope>
    <source>
        <strain evidence="5">cv. W05</strain>
        <tissue evidence="4">Hypocotyl of etiolated seedlings</tissue>
    </source>
</reference>
<evidence type="ECO:0000256" key="1">
    <source>
        <dbReference type="ARBA" id="ARBA00000441"/>
    </source>
</evidence>
<comment type="catalytic activity">
    <reaction evidence="1">
        <text>beta-D-fructose 1,6-bisphosphate = D-glyceraldehyde 3-phosphate + dihydroxyacetone phosphate</text>
        <dbReference type="Rhea" id="RHEA:14729"/>
        <dbReference type="ChEBI" id="CHEBI:32966"/>
        <dbReference type="ChEBI" id="CHEBI:57642"/>
        <dbReference type="ChEBI" id="CHEBI:59776"/>
        <dbReference type="EC" id="4.1.2.13"/>
    </reaction>
</comment>
<protein>
    <submittedName>
        <fullName evidence="4">Uncharacterized protein</fullName>
    </submittedName>
</protein>
<evidence type="ECO:0000313" key="5">
    <source>
        <dbReference type="Proteomes" id="UP000289340"/>
    </source>
</evidence>
<comment type="caution">
    <text evidence="4">The sequence shown here is derived from an EMBL/GenBank/DDBJ whole genome shotgun (WGS) entry which is preliminary data.</text>
</comment>
<evidence type="ECO:0000256" key="2">
    <source>
        <dbReference type="ARBA" id="ARBA00023152"/>
    </source>
</evidence>
<dbReference type="Proteomes" id="UP000289340">
    <property type="component" value="Chromosome 11"/>
</dbReference>
<evidence type="ECO:0000313" key="4">
    <source>
        <dbReference type="EMBL" id="RZB78792.1"/>
    </source>
</evidence>